<dbReference type="RefSeq" id="WP_198431380.1">
    <property type="nucleotide sequence ID" value="NZ_MEIV01000025.1"/>
</dbReference>
<dbReference type="AlphaFoldDB" id="A0A2N9Y5H3"/>
<dbReference type="Pfam" id="PF26348">
    <property type="entry name" value="SRA_ScoMcrA"/>
    <property type="match status" value="1"/>
</dbReference>
<reference evidence="2 3" key="1">
    <citation type="journal article" date="2017" name="MBio">
        <title>Type VI secretion-mediated competition in the bee gut microbiome.</title>
        <authorList>
            <person name="Steele M.I."/>
            <person name="Kwong W.K."/>
            <person name="Powell J.E."/>
            <person name="Whiteley M."/>
            <person name="Moran N.A."/>
        </authorList>
    </citation>
    <scope>NUCLEOTIDE SEQUENCE [LARGE SCALE GENOMIC DNA]</scope>
    <source>
        <strain evidence="2 3">PEB0171</strain>
    </source>
</reference>
<evidence type="ECO:0000259" key="1">
    <source>
        <dbReference type="SMART" id="SM00507"/>
    </source>
</evidence>
<dbReference type="CDD" id="cd00085">
    <property type="entry name" value="HNHc"/>
    <property type="match status" value="1"/>
</dbReference>
<proteinExistence type="predicted"/>
<dbReference type="Proteomes" id="UP000231094">
    <property type="component" value="Unassembled WGS sequence"/>
</dbReference>
<dbReference type="EMBL" id="MEIV01000025">
    <property type="protein sequence ID" value="PIT63768.1"/>
    <property type="molecule type" value="Genomic_DNA"/>
</dbReference>
<dbReference type="SMART" id="SM00507">
    <property type="entry name" value="HNHc"/>
    <property type="match status" value="1"/>
</dbReference>
<feature type="domain" description="HNH nuclease" evidence="1">
    <location>
        <begin position="192"/>
        <end position="251"/>
    </location>
</feature>
<gene>
    <name evidence="2" type="ORF">BHC47_03290</name>
</gene>
<organism evidence="2 3">
    <name type="scientific">Snodgrassella alvi</name>
    <dbReference type="NCBI Taxonomy" id="1196083"/>
    <lineage>
        <taxon>Bacteria</taxon>
        <taxon>Pseudomonadati</taxon>
        <taxon>Pseudomonadota</taxon>
        <taxon>Betaproteobacteria</taxon>
        <taxon>Neisseriales</taxon>
        <taxon>Neisseriaceae</taxon>
        <taxon>Snodgrassella</taxon>
    </lineage>
</organism>
<name>A0A2N9Y5H3_9NEIS</name>
<dbReference type="GO" id="GO:0003676">
    <property type="term" value="F:nucleic acid binding"/>
    <property type="evidence" value="ECO:0007669"/>
    <property type="project" value="InterPro"/>
</dbReference>
<evidence type="ECO:0000313" key="3">
    <source>
        <dbReference type="Proteomes" id="UP000231094"/>
    </source>
</evidence>
<dbReference type="GO" id="GO:0004519">
    <property type="term" value="F:endonuclease activity"/>
    <property type="evidence" value="ECO:0007669"/>
    <property type="project" value="InterPro"/>
</dbReference>
<evidence type="ECO:0000313" key="2">
    <source>
        <dbReference type="EMBL" id="PIT63768.1"/>
    </source>
</evidence>
<protein>
    <recommendedName>
        <fullName evidence="1">HNH nuclease domain-containing protein</fullName>
    </recommendedName>
</protein>
<comment type="caution">
    <text evidence="2">The sequence shown here is derived from an EMBL/GenBank/DDBJ whole genome shotgun (WGS) entry which is preliminary data.</text>
</comment>
<dbReference type="InterPro" id="IPR002711">
    <property type="entry name" value="HNH"/>
</dbReference>
<dbReference type="Gene3D" id="1.10.30.50">
    <property type="match status" value="1"/>
</dbReference>
<sequence length="280" mass="32493">MITLAQGTILSNEKLCELFLCSPQGGMRKSNRTNTLVLITNHINSIYNDIWKDDILYYTGMGQLGDQSLESAQNKTLANIEKNGVKVHYFEVLKKNEYTYIGEMLKASEPYTARQLDAEKQWRQVYIFPLRLKAGGLPNEVINHYENERVTSLKRLSDKKLLAKIQQQNDEAKHTKTSKMTVKVPRYRRSMELAEYVKRQAKGHCDLCEQAAPFTNKEHQPYLECHHIIWLSQNGADTLDNIVALCPNCHRKMHIVQDENDIKRLINIAYQRMQELDHKS</sequence>
<dbReference type="InterPro" id="IPR058712">
    <property type="entry name" value="SRA_ScoMcrA"/>
</dbReference>
<dbReference type="InterPro" id="IPR003615">
    <property type="entry name" value="HNH_nuc"/>
</dbReference>
<dbReference type="GO" id="GO:0008270">
    <property type="term" value="F:zinc ion binding"/>
    <property type="evidence" value="ECO:0007669"/>
    <property type="project" value="InterPro"/>
</dbReference>
<dbReference type="Pfam" id="PF01844">
    <property type="entry name" value="HNH"/>
    <property type="match status" value="1"/>
</dbReference>
<accession>A0A2N9Y5H3</accession>